<dbReference type="GO" id="GO:0071821">
    <property type="term" value="C:FANCM-MHF complex"/>
    <property type="evidence" value="ECO:0007669"/>
    <property type="project" value="TreeGrafter"/>
</dbReference>
<reference evidence="8" key="2">
    <citation type="journal article" date="2023" name="IMA Fungus">
        <title>Comparative genomic study of the Penicillium genus elucidates a diverse pangenome and 15 lateral gene transfer events.</title>
        <authorList>
            <person name="Petersen C."/>
            <person name="Sorensen T."/>
            <person name="Nielsen M.R."/>
            <person name="Sondergaard T.E."/>
            <person name="Sorensen J.L."/>
            <person name="Fitzpatrick D.A."/>
            <person name="Frisvad J.C."/>
            <person name="Nielsen K.L."/>
        </authorList>
    </citation>
    <scope>NUCLEOTIDE SEQUENCE</scope>
    <source>
        <strain evidence="8">IBT 34128</strain>
    </source>
</reference>
<protein>
    <recommendedName>
        <fullName evidence="10">CENP-S associating centromere protein X-domain-containing protein</fullName>
    </recommendedName>
</protein>
<dbReference type="Proteomes" id="UP001141434">
    <property type="component" value="Unassembled WGS sequence"/>
</dbReference>
<accession>A0A9W9KQN5</accession>
<dbReference type="EMBL" id="JAPMSZ010000001">
    <property type="protein sequence ID" value="KAJ5114331.1"/>
    <property type="molecule type" value="Genomic_DNA"/>
</dbReference>
<dbReference type="RefSeq" id="XP_056515524.1">
    <property type="nucleotide sequence ID" value="XM_056650674.1"/>
</dbReference>
<evidence type="ECO:0000256" key="1">
    <source>
        <dbReference type="ARBA" id="ARBA00004123"/>
    </source>
</evidence>
<keyword evidence="5" id="KW-0234">DNA repair</keyword>
<keyword evidence="6" id="KW-0539">Nucleus</keyword>
<feature type="region of interest" description="Disordered" evidence="7">
    <location>
        <begin position="1"/>
        <end position="122"/>
    </location>
</feature>
<evidence type="ECO:0000313" key="8">
    <source>
        <dbReference type="EMBL" id="KAJ5114331.1"/>
    </source>
</evidence>
<dbReference type="GO" id="GO:0000712">
    <property type="term" value="P:resolution of meiotic recombination intermediates"/>
    <property type="evidence" value="ECO:0007669"/>
    <property type="project" value="TreeGrafter"/>
</dbReference>
<dbReference type="Gene3D" id="1.10.20.10">
    <property type="entry name" value="Histone, subunit A"/>
    <property type="match status" value="1"/>
</dbReference>
<feature type="compositionally biased region" description="Low complexity" evidence="7">
    <location>
        <begin position="74"/>
        <end position="83"/>
    </location>
</feature>
<dbReference type="PANTHER" id="PTHR28680">
    <property type="entry name" value="CENTROMERE PROTEIN X"/>
    <property type="match status" value="1"/>
</dbReference>
<sequence length="205" mass="21877">MPGEPQAAKKRRVLPFNPPSRASNAGPSTSAPKAKSKAKPSNKVSSASASKTAKLESKPTTSKKRARAESPPTAESASDAASQSEDEDESNRSRDRSLSQEPDYILAEITSAQQGDDVTSGDPAIPPKLLTKLLHHHFQSEKTKVAKDANGVVAKYVDVFVREAIARAAFERAETDDQAGGRGAGDGFLEVEDLEKMAPQLTMDF</sequence>
<evidence type="ECO:0000256" key="7">
    <source>
        <dbReference type="SAM" id="MobiDB-lite"/>
    </source>
</evidence>
<evidence type="ECO:0000256" key="5">
    <source>
        <dbReference type="ARBA" id="ARBA00023204"/>
    </source>
</evidence>
<comment type="similarity">
    <text evidence="2">Belongs to the CENP-X/MHF2 family.</text>
</comment>
<keyword evidence="3" id="KW-0227">DNA damage</keyword>
<dbReference type="GeneID" id="81389842"/>
<evidence type="ECO:0000313" key="9">
    <source>
        <dbReference type="Proteomes" id="UP001141434"/>
    </source>
</evidence>
<dbReference type="AlphaFoldDB" id="A0A9W9KQN5"/>
<comment type="caution">
    <text evidence="8">The sequence shown here is derived from an EMBL/GenBank/DDBJ whole genome shotgun (WGS) entry which is preliminary data.</text>
</comment>
<dbReference type="GO" id="GO:0046982">
    <property type="term" value="F:protein heterodimerization activity"/>
    <property type="evidence" value="ECO:0007669"/>
    <property type="project" value="InterPro"/>
</dbReference>
<dbReference type="CDD" id="cd22921">
    <property type="entry name" value="HFD_CENP-X"/>
    <property type="match status" value="1"/>
</dbReference>
<proteinExistence type="inferred from homology"/>
<organism evidence="8 9">
    <name type="scientific">Penicillium alfredii</name>
    <dbReference type="NCBI Taxonomy" id="1506179"/>
    <lineage>
        <taxon>Eukaryota</taxon>
        <taxon>Fungi</taxon>
        <taxon>Dikarya</taxon>
        <taxon>Ascomycota</taxon>
        <taxon>Pezizomycotina</taxon>
        <taxon>Eurotiomycetes</taxon>
        <taxon>Eurotiomycetidae</taxon>
        <taxon>Eurotiales</taxon>
        <taxon>Aspergillaceae</taxon>
        <taxon>Penicillium</taxon>
    </lineage>
</organism>
<evidence type="ECO:0008006" key="10">
    <source>
        <dbReference type="Google" id="ProtNLM"/>
    </source>
</evidence>
<evidence type="ECO:0000256" key="4">
    <source>
        <dbReference type="ARBA" id="ARBA00023125"/>
    </source>
</evidence>
<dbReference type="Pfam" id="PF09415">
    <property type="entry name" value="CENP-X"/>
    <property type="match status" value="1"/>
</dbReference>
<dbReference type="InterPro" id="IPR018552">
    <property type="entry name" value="CENP-X"/>
</dbReference>
<evidence type="ECO:0000256" key="2">
    <source>
        <dbReference type="ARBA" id="ARBA00009359"/>
    </source>
</evidence>
<dbReference type="GO" id="GO:0006281">
    <property type="term" value="P:DNA repair"/>
    <property type="evidence" value="ECO:0007669"/>
    <property type="project" value="UniProtKB-KW"/>
</dbReference>
<name>A0A9W9KQN5_9EURO</name>
<comment type="subcellular location">
    <subcellularLocation>
        <location evidence="1">Nucleus</location>
    </subcellularLocation>
</comment>
<feature type="compositionally biased region" description="Low complexity" evidence="7">
    <location>
        <begin position="41"/>
        <end position="52"/>
    </location>
</feature>
<gene>
    <name evidence="8" type="ORF">NUU61_000090</name>
</gene>
<evidence type="ECO:0000256" key="3">
    <source>
        <dbReference type="ARBA" id="ARBA00022763"/>
    </source>
</evidence>
<dbReference type="OrthoDB" id="2500381at2759"/>
<dbReference type="PANTHER" id="PTHR28680:SF1">
    <property type="entry name" value="CENTROMERE PROTEIN X"/>
    <property type="match status" value="1"/>
</dbReference>
<dbReference type="GO" id="GO:0051382">
    <property type="term" value="P:kinetochore assembly"/>
    <property type="evidence" value="ECO:0007669"/>
    <property type="project" value="InterPro"/>
</dbReference>
<dbReference type="GO" id="GO:0003677">
    <property type="term" value="F:DNA binding"/>
    <property type="evidence" value="ECO:0007669"/>
    <property type="project" value="UniProtKB-KW"/>
</dbReference>
<dbReference type="GO" id="GO:0031297">
    <property type="term" value="P:replication fork processing"/>
    <property type="evidence" value="ECO:0007669"/>
    <property type="project" value="TreeGrafter"/>
</dbReference>
<keyword evidence="4" id="KW-0238">DNA-binding</keyword>
<reference evidence="8" key="1">
    <citation type="submission" date="2022-11" db="EMBL/GenBank/DDBJ databases">
        <authorList>
            <person name="Petersen C."/>
        </authorList>
    </citation>
    <scope>NUCLEOTIDE SEQUENCE</scope>
    <source>
        <strain evidence="8">IBT 34128</strain>
    </source>
</reference>
<evidence type="ECO:0000256" key="6">
    <source>
        <dbReference type="ARBA" id="ARBA00023242"/>
    </source>
</evidence>
<dbReference type="InterPro" id="IPR009072">
    <property type="entry name" value="Histone-fold"/>
</dbReference>
<keyword evidence="9" id="KW-1185">Reference proteome</keyword>